<dbReference type="InterPro" id="IPR037401">
    <property type="entry name" value="SnoaL-like"/>
</dbReference>
<keyword evidence="3 7" id="KW-0805">Transcription regulation</keyword>
<keyword evidence="5 7" id="KW-0238">DNA-binding</keyword>
<feature type="domain" description="SnoaL-like" evidence="10">
    <location>
        <begin position="211"/>
        <end position="305"/>
    </location>
</feature>
<evidence type="ECO:0000313" key="11">
    <source>
        <dbReference type="EMBL" id="MBU3063573.1"/>
    </source>
</evidence>
<evidence type="ECO:0000259" key="9">
    <source>
        <dbReference type="Pfam" id="PF08281"/>
    </source>
</evidence>
<dbReference type="NCBIfam" id="NF006089">
    <property type="entry name" value="PRK08241.1"/>
    <property type="match status" value="1"/>
</dbReference>
<dbReference type="SUPFAM" id="SSF88946">
    <property type="entry name" value="Sigma2 domain of RNA polymerase sigma factors"/>
    <property type="match status" value="1"/>
</dbReference>
<protein>
    <recommendedName>
        <fullName evidence="7">RNA polymerase sigma factor</fullName>
    </recommendedName>
</protein>
<evidence type="ECO:0000256" key="2">
    <source>
        <dbReference type="ARBA" id="ARBA00011344"/>
    </source>
</evidence>
<evidence type="ECO:0000313" key="12">
    <source>
        <dbReference type="Proteomes" id="UP000733379"/>
    </source>
</evidence>
<dbReference type="Proteomes" id="UP000733379">
    <property type="component" value="Unassembled WGS sequence"/>
</dbReference>
<dbReference type="InterPro" id="IPR014284">
    <property type="entry name" value="RNA_pol_sigma-70_dom"/>
</dbReference>
<keyword evidence="11" id="KW-0548">Nucleotidyltransferase</keyword>
<evidence type="ECO:0000259" key="10">
    <source>
        <dbReference type="Pfam" id="PF12680"/>
    </source>
</evidence>
<organism evidence="11 12">
    <name type="scientific">Nocardia albiluteola</name>
    <dbReference type="NCBI Taxonomy" id="2842303"/>
    <lineage>
        <taxon>Bacteria</taxon>
        <taxon>Bacillati</taxon>
        <taxon>Actinomycetota</taxon>
        <taxon>Actinomycetes</taxon>
        <taxon>Mycobacteriales</taxon>
        <taxon>Nocardiaceae</taxon>
        <taxon>Nocardia</taxon>
    </lineage>
</organism>
<dbReference type="InterPro" id="IPR013325">
    <property type="entry name" value="RNA_pol_sigma_r2"/>
</dbReference>
<comment type="similarity">
    <text evidence="1 7">Belongs to the sigma-70 factor family. ECF subfamily.</text>
</comment>
<evidence type="ECO:0000256" key="6">
    <source>
        <dbReference type="ARBA" id="ARBA00023163"/>
    </source>
</evidence>
<accession>A0ABS6AZU9</accession>
<dbReference type="NCBIfam" id="TIGR02937">
    <property type="entry name" value="sigma70-ECF"/>
    <property type="match status" value="1"/>
</dbReference>
<dbReference type="SUPFAM" id="SSF54427">
    <property type="entry name" value="NTF2-like"/>
    <property type="match status" value="1"/>
</dbReference>
<dbReference type="InterPro" id="IPR000838">
    <property type="entry name" value="RNA_pol_sigma70_ECF_CS"/>
</dbReference>
<dbReference type="Gene3D" id="1.10.1740.10">
    <property type="match status" value="1"/>
</dbReference>
<keyword evidence="12" id="KW-1185">Reference proteome</keyword>
<dbReference type="GO" id="GO:0003899">
    <property type="term" value="F:DNA-directed RNA polymerase activity"/>
    <property type="evidence" value="ECO:0007669"/>
    <property type="project" value="UniProtKB-EC"/>
</dbReference>
<feature type="domain" description="RNA polymerase sigma-70 region 2" evidence="8">
    <location>
        <begin position="16"/>
        <end position="82"/>
    </location>
</feature>
<evidence type="ECO:0000256" key="7">
    <source>
        <dbReference type="RuleBase" id="RU000716"/>
    </source>
</evidence>
<dbReference type="NCBIfam" id="TIGR02960">
    <property type="entry name" value="SigX5"/>
    <property type="match status" value="1"/>
</dbReference>
<dbReference type="PROSITE" id="PS01063">
    <property type="entry name" value="SIGMA70_ECF"/>
    <property type="match status" value="1"/>
</dbReference>
<dbReference type="InterPro" id="IPR036388">
    <property type="entry name" value="WH-like_DNA-bd_sf"/>
</dbReference>
<gene>
    <name evidence="11" type="ORF">KO481_18810</name>
</gene>
<dbReference type="InterPro" id="IPR014305">
    <property type="entry name" value="RNA_pol_sigma-G_actinobac"/>
</dbReference>
<keyword evidence="6 7" id="KW-0804">Transcription</keyword>
<dbReference type="PANTHER" id="PTHR30173:SF36">
    <property type="entry name" value="ECF RNA POLYMERASE SIGMA FACTOR SIGJ"/>
    <property type="match status" value="1"/>
</dbReference>
<comment type="subunit">
    <text evidence="2">Interacts transiently with the RNA polymerase catalytic core formed by RpoA, RpoB, RpoC and RpoZ (2 alpha, 1 beta, 1 beta' and 1 omega subunit) to form the RNA polymerase holoenzyme that can initiate transcription.</text>
</comment>
<evidence type="ECO:0000259" key="8">
    <source>
        <dbReference type="Pfam" id="PF04542"/>
    </source>
</evidence>
<dbReference type="EMBL" id="JAHKNI010000006">
    <property type="protein sequence ID" value="MBU3063573.1"/>
    <property type="molecule type" value="Genomic_DNA"/>
</dbReference>
<sequence>MISGTIDRNEFLRTADRYRPELIAHCYRMVGSVHEAEDLVQETYLRAWRGWESFEQRSTARAWLYRIATNLCLTAVAHQQRRVLPSGIGPTSADPDSPFATGTSDPLWIELFPNRLYETAGDDPAEIAVSRSTLRLALIASLQHLPPRQRAVFILREVLSYPAAEVADILGTTVAAVKSALQRARATLDELAPVDDAVPEPDSPQARAVLDRYMAAFENADIPALTELLRDDATLESVPLGTSLAGKDRCIARLAQVIGTTAGRYRMHPTIVNGQPTAVAYRREHPDSPFTLFAVVVLAVDAHQVTGITSYQDPAMINRFDLVGQRHD</sequence>
<dbReference type="Gene3D" id="3.10.450.50">
    <property type="match status" value="1"/>
</dbReference>
<name>A0ABS6AZU9_9NOCA</name>
<evidence type="ECO:0000256" key="3">
    <source>
        <dbReference type="ARBA" id="ARBA00023015"/>
    </source>
</evidence>
<dbReference type="Pfam" id="PF08281">
    <property type="entry name" value="Sigma70_r4_2"/>
    <property type="match status" value="1"/>
</dbReference>
<dbReference type="InterPro" id="IPR013324">
    <property type="entry name" value="RNA_pol_sigma_r3/r4-like"/>
</dbReference>
<evidence type="ECO:0000256" key="1">
    <source>
        <dbReference type="ARBA" id="ARBA00010641"/>
    </source>
</evidence>
<evidence type="ECO:0000256" key="4">
    <source>
        <dbReference type="ARBA" id="ARBA00023082"/>
    </source>
</evidence>
<keyword evidence="11" id="KW-0808">Transferase</keyword>
<dbReference type="CDD" id="cd06171">
    <property type="entry name" value="Sigma70_r4"/>
    <property type="match status" value="1"/>
</dbReference>
<dbReference type="InterPro" id="IPR007627">
    <property type="entry name" value="RNA_pol_sigma70_r2"/>
</dbReference>
<dbReference type="InterPro" id="IPR052704">
    <property type="entry name" value="ECF_Sigma-70_Domain"/>
</dbReference>
<dbReference type="InterPro" id="IPR032710">
    <property type="entry name" value="NTF2-like_dom_sf"/>
</dbReference>
<dbReference type="Pfam" id="PF12680">
    <property type="entry name" value="SnoaL_2"/>
    <property type="match status" value="1"/>
</dbReference>
<feature type="domain" description="RNA polymerase sigma factor 70 region 4 type 2" evidence="9">
    <location>
        <begin position="136"/>
        <end position="188"/>
    </location>
</feature>
<reference evidence="11 12" key="1">
    <citation type="submission" date="2021-06" db="EMBL/GenBank/DDBJ databases">
        <title>Actinomycetes sequencing.</title>
        <authorList>
            <person name="Shan Q."/>
        </authorList>
    </citation>
    <scope>NUCLEOTIDE SEQUENCE [LARGE SCALE GENOMIC DNA]</scope>
    <source>
        <strain evidence="11 12">NEAU-G5</strain>
    </source>
</reference>
<dbReference type="PANTHER" id="PTHR30173">
    <property type="entry name" value="SIGMA 19 FACTOR"/>
    <property type="match status" value="1"/>
</dbReference>
<keyword evidence="4 7" id="KW-0731">Sigma factor</keyword>
<comment type="caution">
    <text evidence="11">The sequence shown here is derived from an EMBL/GenBank/DDBJ whole genome shotgun (WGS) entry which is preliminary data.</text>
</comment>
<dbReference type="Gene3D" id="1.10.10.10">
    <property type="entry name" value="Winged helix-like DNA-binding domain superfamily/Winged helix DNA-binding domain"/>
    <property type="match status" value="1"/>
</dbReference>
<proteinExistence type="inferred from homology"/>
<dbReference type="SUPFAM" id="SSF88659">
    <property type="entry name" value="Sigma3 and sigma4 domains of RNA polymerase sigma factors"/>
    <property type="match status" value="1"/>
</dbReference>
<evidence type="ECO:0000256" key="5">
    <source>
        <dbReference type="ARBA" id="ARBA00023125"/>
    </source>
</evidence>
<dbReference type="InterPro" id="IPR013249">
    <property type="entry name" value="RNA_pol_sigma70_r4_t2"/>
</dbReference>
<dbReference type="Pfam" id="PF04542">
    <property type="entry name" value="Sigma70_r2"/>
    <property type="match status" value="1"/>
</dbReference>